<dbReference type="Proteomes" id="UP000624183">
    <property type="component" value="Unassembled WGS sequence"/>
</dbReference>
<gene>
    <name evidence="1" type="ORF">GCM10010328_60710</name>
</gene>
<protein>
    <recommendedName>
        <fullName evidence="3">Transposase</fullName>
    </recommendedName>
</protein>
<evidence type="ECO:0000313" key="2">
    <source>
        <dbReference type="Proteomes" id="UP000624183"/>
    </source>
</evidence>
<sequence>MGVLREVWRYARGLRLLSDNVPEGARGAICIKRFRLPESRPDVIWITYAFMQSNAGY</sequence>
<dbReference type="EMBL" id="BMUW01000018">
    <property type="protein sequence ID" value="GGZ77802.1"/>
    <property type="molecule type" value="Genomic_DNA"/>
</dbReference>
<evidence type="ECO:0008006" key="3">
    <source>
        <dbReference type="Google" id="ProtNLM"/>
    </source>
</evidence>
<proteinExistence type="predicted"/>
<organism evidence="1 2">
    <name type="scientific">Streptomyces rubiginosohelvolus</name>
    <dbReference type="NCBI Taxonomy" id="67362"/>
    <lineage>
        <taxon>Bacteria</taxon>
        <taxon>Bacillati</taxon>
        <taxon>Actinomycetota</taxon>
        <taxon>Actinomycetes</taxon>
        <taxon>Kitasatosporales</taxon>
        <taxon>Streptomycetaceae</taxon>
        <taxon>Streptomyces</taxon>
    </lineage>
</organism>
<keyword evidence="2" id="KW-1185">Reference proteome</keyword>
<name>A0ABQ3C9M2_9ACTN</name>
<reference evidence="2" key="1">
    <citation type="journal article" date="2019" name="Int. J. Syst. Evol. Microbiol.">
        <title>The Global Catalogue of Microorganisms (GCM) 10K type strain sequencing project: providing services to taxonomists for standard genome sequencing and annotation.</title>
        <authorList>
            <consortium name="The Broad Institute Genomics Platform"/>
            <consortium name="The Broad Institute Genome Sequencing Center for Infectious Disease"/>
            <person name="Wu L."/>
            <person name="Ma J."/>
        </authorList>
    </citation>
    <scope>NUCLEOTIDE SEQUENCE [LARGE SCALE GENOMIC DNA]</scope>
    <source>
        <strain evidence="2">JCM 4602</strain>
    </source>
</reference>
<evidence type="ECO:0000313" key="1">
    <source>
        <dbReference type="EMBL" id="GGZ77802.1"/>
    </source>
</evidence>
<comment type="caution">
    <text evidence="1">The sequence shown here is derived from an EMBL/GenBank/DDBJ whole genome shotgun (WGS) entry which is preliminary data.</text>
</comment>
<accession>A0ABQ3C9M2</accession>